<comment type="caution">
    <text evidence="1">The sequence shown here is derived from an EMBL/GenBank/DDBJ whole genome shotgun (WGS) entry which is preliminary data.</text>
</comment>
<protein>
    <submittedName>
        <fullName evidence="1">Uncharacterized protein</fullName>
    </submittedName>
</protein>
<dbReference type="EMBL" id="LHOY01000005">
    <property type="protein sequence ID" value="KPG77529.1"/>
    <property type="molecule type" value="Genomic_DNA"/>
</dbReference>
<accession>A0ABR5MDX8</accession>
<reference evidence="1 2" key="1">
    <citation type="submission" date="2015-07" db="EMBL/GenBank/DDBJ databases">
        <title>Whole genome sequencing of endophytes isolated from poison ivy (Toxicodendron radicans).</title>
        <authorList>
            <person name="Tran P.N."/>
            <person name="Lee Y.P."/>
            <person name="Gan H.M."/>
            <person name="Savka M.A."/>
        </authorList>
    </citation>
    <scope>NUCLEOTIDE SEQUENCE [LARGE SCALE GENOMIC DNA]</scope>
    <source>
        <strain evidence="1 2">RIT-PI-g</strain>
    </source>
</reference>
<gene>
    <name evidence="1" type="ORF">AEQ48_04085</name>
</gene>
<organism evidence="1 2">
    <name type="scientific">Pseudomonas libanensis</name>
    <dbReference type="NCBI Taxonomy" id="75588"/>
    <lineage>
        <taxon>Bacteria</taxon>
        <taxon>Pseudomonadati</taxon>
        <taxon>Pseudomonadota</taxon>
        <taxon>Gammaproteobacteria</taxon>
        <taxon>Pseudomonadales</taxon>
        <taxon>Pseudomonadaceae</taxon>
        <taxon>Pseudomonas</taxon>
    </lineage>
</organism>
<dbReference type="Proteomes" id="UP000037820">
    <property type="component" value="Unassembled WGS sequence"/>
</dbReference>
<name>A0ABR5MDX8_9PSED</name>
<evidence type="ECO:0000313" key="2">
    <source>
        <dbReference type="Proteomes" id="UP000037820"/>
    </source>
</evidence>
<proteinExistence type="predicted"/>
<evidence type="ECO:0000313" key="1">
    <source>
        <dbReference type="EMBL" id="KPG77529.1"/>
    </source>
</evidence>
<sequence>MVFTQCFSGLGQKQNSCCLITAQNPQTEFIKACKLAGRMSELHQLVGPRLIHPPSIIFGPLNDDMYRVDRSSRGGRSMLQIKT</sequence>
<keyword evidence="2" id="KW-1185">Reference proteome</keyword>